<name>A0ABV1N836_9GAMM</name>
<dbReference type="InterPro" id="IPR004776">
    <property type="entry name" value="Mem_transp_PIN-like"/>
</dbReference>
<evidence type="ECO:0000256" key="1">
    <source>
        <dbReference type="ARBA" id="ARBA00004651"/>
    </source>
</evidence>
<feature type="transmembrane region" description="Helical" evidence="8">
    <location>
        <begin position="173"/>
        <end position="194"/>
    </location>
</feature>
<evidence type="ECO:0000313" key="10">
    <source>
        <dbReference type="Proteomes" id="UP001472978"/>
    </source>
</evidence>
<gene>
    <name evidence="9" type="ORF">ABE957_14485</name>
</gene>
<feature type="transmembrane region" description="Helical" evidence="8">
    <location>
        <begin position="6"/>
        <end position="25"/>
    </location>
</feature>
<dbReference type="InterPro" id="IPR038770">
    <property type="entry name" value="Na+/solute_symporter_sf"/>
</dbReference>
<dbReference type="Gene3D" id="1.20.1530.20">
    <property type="match status" value="1"/>
</dbReference>
<feature type="transmembrane region" description="Helical" evidence="8">
    <location>
        <begin position="133"/>
        <end position="153"/>
    </location>
</feature>
<organism evidence="9 10">
    <name type="scientific">Halomonas pelophila</name>
    <dbReference type="NCBI Taxonomy" id="3151122"/>
    <lineage>
        <taxon>Bacteria</taxon>
        <taxon>Pseudomonadati</taxon>
        <taxon>Pseudomonadota</taxon>
        <taxon>Gammaproteobacteria</taxon>
        <taxon>Oceanospirillales</taxon>
        <taxon>Halomonadaceae</taxon>
        <taxon>Halomonas</taxon>
    </lineage>
</organism>
<keyword evidence="4" id="KW-1003">Cell membrane</keyword>
<comment type="similarity">
    <text evidence="2">Belongs to the auxin efflux carrier (TC 2.A.69) family.</text>
</comment>
<keyword evidence="3" id="KW-0813">Transport</keyword>
<feature type="transmembrane region" description="Helical" evidence="8">
    <location>
        <begin position="289"/>
        <end position="312"/>
    </location>
</feature>
<feature type="transmembrane region" description="Helical" evidence="8">
    <location>
        <begin position="37"/>
        <end position="59"/>
    </location>
</feature>
<keyword evidence="6 8" id="KW-1133">Transmembrane helix</keyword>
<evidence type="ECO:0000256" key="2">
    <source>
        <dbReference type="ARBA" id="ARBA00010145"/>
    </source>
</evidence>
<comment type="caution">
    <text evidence="9">The sequence shown here is derived from an EMBL/GenBank/DDBJ whole genome shotgun (WGS) entry which is preliminary data.</text>
</comment>
<keyword evidence="5 8" id="KW-0812">Transmembrane</keyword>
<dbReference type="Pfam" id="PF03547">
    <property type="entry name" value="Mem_trans"/>
    <property type="match status" value="1"/>
</dbReference>
<keyword evidence="10" id="KW-1185">Reference proteome</keyword>
<proteinExistence type="inferred from homology"/>
<accession>A0ABV1N836</accession>
<dbReference type="Proteomes" id="UP001472978">
    <property type="component" value="Unassembled WGS sequence"/>
</dbReference>
<evidence type="ECO:0000256" key="4">
    <source>
        <dbReference type="ARBA" id="ARBA00022475"/>
    </source>
</evidence>
<evidence type="ECO:0000256" key="7">
    <source>
        <dbReference type="ARBA" id="ARBA00023136"/>
    </source>
</evidence>
<feature type="transmembrane region" description="Helical" evidence="8">
    <location>
        <begin position="257"/>
        <end position="277"/>
    </location>
</feature>
<evidence type="ECO:0000256" key="5">
    <source>
        <dbReference type="ARBA" id="ARBA00022692"/>
    </source>
</evidence>
<feature type="transmembrane region" description="Helical" evidence="8">
    <location>
        <begin position="71"/>
        <end position="89"/>
    </location>
</feature>
<reference evidence="9 10" key="1">
    <citation type="submission" date="2024-05" db="EMBL/GenBank/DDBJ databases">
        <title>Halomonas sp. CS7 16S ribosomal RNA gene Genome sequencing and assembly.</title>
        <authorList>
            <person name="Yook S."/>
        </authorList>
    </citation>
    <scope>NUCLEOTIDE SEQUENCE [LARGE SCALE GENOMIC DNA]</scope>
    <source>
        <strain evidence="9 10">CS7</strain>
    </source>
</reference>
<dbReference type="PANTHER" id="PTHR36838:SF4">
    <property type="entry name" value="AUXIN EFFLUX CARRIER FAMILY PROTEIN"/>
    <property type="match status" value="1"/>
</dbReference>
<comment type="subcellular location">
    <subcellularLocation>
        <location evidence="1">Cell membrane</location>
        <topology evidence="1">Multi-pass membrane protein</topology>
    </subcellularLocation>
</comment>
<keyword evidence="7 8" id="KW-0472">Membrane</keyword>
<protein>
    <submittedName>
        <fullName evidence="9">AEC family transporter</fullName>
    </submittedName>
</protein>
<dbReference type="EMBL" id="JBEGCI010000013">
    <property type="protein sequence ID" value="MEQ6889880.1"/>
    <property type="molecule type" value="Genomic_DNA"/>
</dbReference>
<feature type="transmembrane region" description="Helical" evidence="8">
    <location>
        <begin position="228"/>
        <end position="251"/>
    </location>
</feature>
<evidence type="ECO:0000256" key="8">
    <source>
        <dbReference type="SAM" id="Phobius"/>
    </source>
</evidence>
<feature type="transmembrane region" description="Helical" evidence="8">
    <location>
        <begin position="101"/>
        <end position="121"/>
    </location>
</feature>
<dbReference type="PANTHER" id="PTHR36838">
    <property type="entry name" value="AUXIN EFFLUX CARRIER FAMILY PROTEIN"/>
    <property type="match status" value="1"/>
</dbReference>
<dbReference type="RefSeq" id="WP_349759364.1">
    <property type="nucleotide sequence ID" value="NZ_JBEGCI010000013.1"/>
</dbReference>
<sequence length="315" mass="32779">MGLTALFLQTLEITLPVFAMVFIGLGLKRARWIDPAFVSTASQLVFKATLPTLVFLSIIRADLEASLDPALLGFYALATLGSVLFCWGWASLRVPYRERGVYIQGAFRGNCGIVGLALAAGMYGDFGLSTGSLLLGVVILTYNACSVIVLVAYQHDQRADWRSMLRHIATNPLILAVAAAVPVAASGWSLPGWLATSGDYFASLTLPLALICVGATLSFGEVRHSGRLALGASLLKMVTLPALATGAAWLVGFEGPALGVMFLFFASPTAAAAFVMAKAMGANAALTANIIALTTLMASLSITLGAFGLTAAGAI</sequence>
<evidence type="ECO:0000313" key="9">
    <source>
        <dbReference type="EMBL" id="MEQ6889880.1"/>
    </source>
</evidence>
<evidence type="ECO:0000256" key="3">
    <source>
        <dbReference type="ARBA" id="ARBA00022448"/>
    </source>
</evidence>
<feature type="transmembrane region" description="Helical" evidence="8">
    <location>
        <begin position="200"/>
        <end position="219"/>
    </location>
</feature>
<evidence type="ECO:0000256" key="6">
    <source>
        <dbReference type="ARBA" id="ARBA00022989"/>
    </source>
</evidence>